<proteinExistence type="predicted"/>
<sequence length="531" mass="59029">MLRINNIKLRIDEDEKSLKKKIINILKLKENQLIKYQIYRKSIDARKKDLIYFIYTVDVKVKNEEVILKKLSNKGITKTPDMSYKEVSIGNIKLAHRPVIIGTGPSGLFAGLILAQMGFRPILLERGENVDERFKTVSTFWEERILNTESNVQFGEGGAGTFSDGKLTTLISDERCRKVLEEFIKAGAPESIIYSKKPHVGTDLLRNIVKQIRKQIIDLGGEVRFNSKVTDIVIQNNQIESVVINNEDALKCSVVLLGIGHSARDTFEVLYNKGIKINQKPFSIGVRIEHPQQLIDKNQYGEYAQNPKLGAADYKLVYHSPSGRSAYTFCMCPGGYVVASSSEAGGVVVNGMSEYSRAGLNANSAILVGVSPTDFESSDPLAGIEFQRKWERLAYKLTGESYFAPVQLVGDFLNDKKSNELGFVKPTYKPDVKFSELKNCLPDFVVETIKEALIYFDSKIKGFASKDAILTGVETRSSSPIRIERDENYQSNIIGLYPIGEGAGHAGGIMSSAVDGIRAAEQVALKYTPKV</sequence>
<dbReference type="Proteomes" id="UP000192731">
    <property type="component" value="Unassembled WGS sequence"/>
</dbReference>
<organism evidence="2 3">
    <name type="scientific">Desulfonispora thiosulfatigenes DSM 11270</name>
    <dbReference type="NCBI Taxonomy" id="656914"/>
    <lineage>
        <taxon>Bacteria</taxon>
        <taxon>Bacillati</taxon>
        <taxon>Bacillota</taxon>
        <taxon>Clostridia</taxon>
        <taxon>Eubacteriales</taxon>
        <taxon>Peptococcaceae</taxon>
        <taxon>Desulfonispora</taxon>
    </lineage>
</organism>
<dbReference type="RefSeq" id="WP_084054321.1">
    <property type="nucleotide sequence ID" value="NZ_FWWT01000023.1"/>
</dbReference>
<dbReference type="InterPro" id="IPR028348">
    <property type="entry name" value="FAD-binding_protein"/>
</dbReference>
<dbReference type="STRING" id="656914.SAMN00017405_1468"/>
<feature type="domain" description="FAD-dependent protein C-terminal" evidence="1">
    <location>
        <begin position="281"/>
        <end position="477"/>
    </location>
</feature>
<keyword evidence="3" id="KW-1185">Reference proteome</keyword>
<reference evidence="2 3" key="1">
    <citation type="submission" date="2017-04" db="EMBL/GenBank/DDBJ databases">
        <authorList>
            <person name="Afonso C.L."/>
            <person name="Miller P.J."/>
            <person name="Scott M.A."/>
            <person name="Spackman E."/>
            <person name="Goraichik I."/>
            <person name="Dimitrov K.M."/>
            <person name="Suarez D.L."/>
            <person name="Swayne D.E."/>
        </authorList>
    </citation>
    <scope>NUCLEOTIDE SEQUENCE [LARGE SCALE GENOMIC DNA]</scope>
    <source>
        <strain evidence="2 3">DSM 11270</strain>
    </source>
</reference>
<protein>
    <recommendedName>
        <fullName evidence="1">FAD-dependent protein C-terminal domain-containing protein</fullName>
    </recommendedName>
</protein>
<dbReference type="PIRSF" id="PIRSF038984">
    <property type="entry name" value="FAD_binding_protein"/>
    <property type="match status" value="1"/>
</dbReference>
<evidence type="ECO:0000313" key="2">
    <source>
        <dbReference type="EMBL" id="SMB96171.1"/>
    </source>
</evidence>
<dbReference type="PANTHER" id="PTHR42842">
    <property type="entry name" value="FAD/NAD(P)-BINDING OXIDOREDUCTASE"/>
    <property type="match status" value="1"/>
</dbReference>
<dbReference type="InterPro" id="IPR049516">
    <property type="entry name" value="FAD-depend_C"/>
</dbReference>
<dbReference type="Gene3D" id="3.50.50.60">
    <property type="entry name" value="FAD/NAD(P)-binding domain"/>
    <property type="match status" value="2"/>
</dbReference>
<name>A0A1W1VSU3_DESTI</name>
<dbReference type="Pfam" id="PF21688">
    <property type="entry name" value="FAD-depend_C"/>
    <property type="match status" value="1"/>
</dbReference>
<evidence type="ECO:0000313" key="3">
    <source>
        <dbReference type="Proteomes" id="UP000192731"/>
    </source>
</evidence>
<dbReference type="PRINTS" id="PR00411">
    <property type="entry name" value="PNDRDTASEI"/>
</dbReference>
<dbReference type="SUPFAM" id="SSF51905">
    <property type="entry name" value="FAD/NAD(P)-binding domain"/>
    <property type="match status" value="1"/>
</dbReference>
<dbReference type="Gene3D" id="3.30.70.2700">
    <property type="match status" value="1"/>
</dbReference>
<dbReference type="PANTHER" id="PTHR42842:SF3">
    <property type="entry name" value="FAD_NAD(P)-BINDING OXIDOREDUCTASE FAMILY PROTEIN"/>
    <property type="match status" value="1"/>
</dbReference>
<dbReference type="InterPro" id="IPR036188">
    <property type="entry name" value="FAD/NAD-bd_sf"/>
</dbReference>
<evidence type="ECO:0000259" key="1">
    <source>
        <dbReference type="Pfam" id="PF21688"/>
    </source>
</evidence>
<accession>A0A1W1VSU3</accession>
<dbReference type="AlphaFoldDB" id="A0A1W1VSU3"/>
<dbReference type="EMBL" id="FWWT01000023">
    <property type="protein sequence ID" value="SMB96171.1"/>
    <property type="molecule type" value="Genomic_DNA"/>
</dbReference>
<gene>
    <name evidence="2" type="ORF">SAMN00017405_1468</name>
</gene>
<dbReference type="OrthoDB" id="9762921at2"/>